<keyword evidence="2" id="KW-1185">Reference proteome</keyword>
<sequence length="89" mass="9848">MAELARDVSWQVTTGVGGQWITAETAVRHDGQEWRIGLTPARGDITALILWSGDKVVDHVRGTEAAMCARAQRWRDNLEAGRDWQSTAS</sequence>
<gene>
    <name evidence="1" type="ORF">GCM10017566_12240</name>
</gene>
<dbReference type="AlphaFoldDB" id="A0A8H9M8D1"/>
<protein>
    <submittedName>
        <fullName evidence="1">Uncharacterized protein</fullName>
    </submittedName>
</protein>
<proteinExistence type="predicted"/>
<comment type="caution">
    <text evidence="1">The sequence shown here is derived from an EMBL/GenBank/DDBJ whole genome shotgun (WGS) entry which is preliminary data.</text>
</comment>
<evidence type="ECO:0000313" key="1">
    <source>
        <dbReference type="EMBL" id="GHF40420.1"/>
    </source>
</evidence>
<dbReference type="Proteomes" id="UP000658656">
    <property type="component" value="Unassembled WGS sequence"/>
</dbReference>
<reference evidence="1" key="1">
    <citation type="journal article" date="2014" name="Int. J. Syst. Evol. Microbiol.">
        <title>Complete genome sequence of Corynebacterium casei LMG S-19264T (=DSM 44701T), isolated from a smear-ripened cheese.</title>
        <authorList>
            <consortium name="US DOE Joint Genome Institute (JGI-PGF)"/>
            <person name="Walter F."/>
            <person name="Albersmeier A."/>
            <person name="Kalinowski J."/>
            <person name="Ruckert C."/>
        </authorList>
    </citation>
    <scope>NUCLEOTIDE SEQUENCE</scope>
    <source>
        <strain evidence="1">CGMCC 4.7679</strain>
    </source>
</reference>
<organism evidence="1 2">
    <name type="scientific">Amycolatopsis bartoniae</name>
    <dbReference type="NCBI Taxonomy" id="941986"/>
    <lineage>
        <taxon>Bacteria</taxon>
        <taxon>Bacillati</taxon>
        <taxon>Actinomycetota</taxon>
        <taxon>Actinomycetes</taxon>
        <taxon>Pseudonocardiales</taxon>
        <taxon>Pseudonocardiaceae</taxon>
        <taxon>Amycolatopsis</taxon>
    </lineage>
</organism>
<dbReference type="EMBL" id="BNAV01000001">
    <property type="protein sequence ID" value="GHF40420.1"/>
    <property type="molecule type" value="Genomic_DNA"/>
</dbReference>
<evidence type="ECO:0000313" key="2">
    <source>
        <dbReference type="Proteomes" id="UP000658656"/>
    </source>
</evidence>
<accession>A0A8H9M8D1</accession>
<name>A0A8H9M8D1_9PSEU</name>
<reference evidence="1" key="2">
    <citation type="submission" date="2020-09" db="EMBL/GenBank/DDBJ databases">
        <authorList>
            <person name="Sun Q."/>
            <person name="Zhou Y."/>
        </authorList>
    </citation>
    <scope>NUCLEOTIDE SEQUENCE</scope>
    <source>
        <strain evidence="1">CGMCC 4.7679</strain>
    </source>
</reference>